<sequence length="47" mass="5566">MKLKHLSKEKVLAVFNVKSLRLKKKIYSIEKVTLLARVTFLYVFIDI</sequence>
<dbReference type="AlphaFoldDB" id="A0A645F3W2"/>
<comment type="caution">
    <text evidence="1">The sequence shown here is derived from an EMBL/GenBank/DDBJ whole genome shotgun (WGS) entry which is preliminary data.</text>
</comment>
<organism evidence="1">
    <name type="scientific">bioreactor metagenome</name>
    <dbReference type="NCBI Taxonomy" id="1076179"/>
    <lineage>
        <taxon>unclassified sequences</taxon>
        <taxon>metagenomes</taxon>
        <taxon>ecological metagenomes</taxon>
    </lineage>
</organism>
<accession>A0A645F3W2</accession>
<proteinExistence type="predicted"/>
<gene>
    <name evidence="1" type="ORF">SDC9_156326</name>
</gene>
<protein>
    <submittedName>
        <fullName evidence="1">Uncharacterized protein</fullName>
    </submittedName>
</protein>
<reference evidence="1" key="1">
    <citation type="submission" date="2019-08" db="EMBL/GenBank/DDBJ databases">
        <authorList>
            <person name="Kucharzyk K."/>
            <person name="Murdoch R.W."/>
            <person name="Higgins S."/>
            <person name="Loffler F."/>
        </authorList>
    </citation>
    <scope>NUCLEOTIDE SEQUENCE</scope>
</reference>
<dbReference type="EMBL" id="VSSQ01055135">
    <property type="protein sequence ID" value="MPN09038.1"/>
    <property type="molecule type" value="Genomic_DNA"/>
</dbReference>
<evidence type="ECO:0000313" key="1">
    <source>
        <dbReference type="EMBL" id="MPN09038.1"/>
    </source>
</evidence>
<name>A0A645F3W2_9ZZZZ</name>